<name>A0A2V0PH67_9CHLO</name>
<dbReference type="InParanoid" id="A0A2V0PH67"/>
<dbReference type="OrthoDB" id="300641at2759"/>
<dbReference type="SUPFAM" id="SSF57184">
    <property type="entry name" value="Growth factor receptor domain"/>
    <property type="match status" value="4"/>
</dbReference>
<reference evidence="3 4" key="1">
    <citation type="journal article" date="2018" name="Sci. Rep.">
        <title>Raphidocelis subcapitata (=Pseudokirchneriella subcapitata) provides an insight into genome evolution and environmental adaptations in the Sphaeropleales.</title>
        <authorList>
            <person name="Suzuki S."/>
            <person name="Yamaguchi H."/>
            <person name="Nakajima N."/>
            <person name="Kawachi M."/>
        </authorList>
    </citation>
    <scope>NUCLEOTIDE SEQUENCE [LARGE SCALE GENOMIC DNA]</scope>
    <source>
        <strain evidence="3 4">NIES-35</strain>
    </source>
</reference>
<keyword evidence="1" id="KW-0732">Signal</keyword>
<feature type="domain" description="EGF-like" evidence="2">
    <location>
        <begin position="535"/>
        <end position="572"/>
    </location>
</feature>
<protein>
    <recommendedName>
        <fullName evidence="2">EGF-like domain-containing protein</fullName>
    </recommendedName>
</protein>
<evidence type="ECO:0000313" key="3">
    <source>
        <dbReference type="EMBL" id="GBF98919.1"/>
    </source>
</evidence>
<organism evidence="3 4">
    <name type="scientific">Raphidocelis subcapitata</name>
    <dbReference type="NCBI Taxonomy" id="307507"/>
    <lineage>
        <taxon>Eukaryota</taxon>
        <taxon>Viridiplantae</taxon>
        <taxon>Chlorophyta</taxon>
        <taxon>core chlorophytes</taxon>
        <taxon>Chlorophyceae</taxon>
        <taxon>CS clade</taxon>
        <taxon>Sphaeropleales</taxon>
        <taxon>Selenastraceae</taxon>
        <taxon>Raphidocelis</taxon>
    </lineage>
</organism>
<feature type="domain" description="EGF-like" evidence="2">
    <location>
        <begin position="644"/>
        <end position="680"/>
    </location>
</feature>
<feature type="domain" description="EGF-like" evidence="2">
    <location>
        <begin position="382"/>
        <end position="416"/>
    </location>
</feature>
<comment type="caution">
    <text evidence="3">The sequence shown here is derived from an EMBL/GenBank/DDBJ whole genome shotgun (WGS) entry which is preliminary data.</text>
</comment>
<dbReference type="EMBL" id="BDRX01000139">
    <property type="protein sequence ID" value="GBF98919.1"/>
    <property type="molecule type" value="Genomic_DNA"/>
</dbReference>
<dbReference type="PANTHER" id="PTHR23275:SF100">
    <property type="entry name" value="EGF-LIKE DOMAIN-CONTAINING PROTEIN"/>
    <property type="match status" value="1"/>
</dbReference>
<keyword evidence="4" id="KW-1185">Reference proteome</keyword>
<feature type="chain" id="PRO_5016063940" description="EGF-like domain-containing protein" evidence="1">
    <location>
        <begin position="28"/>
        <end position="844"/>
    </location>
</feature>
<dbReference type="InterPro" id="IPR009030">
    <property type="entry name" value="Growth_fac_rcpt_cys_sf"/>
</dbReference>
<proteinExistence type="predicted"/>
<dbReference type="PANTHER" id="PTHR23275">
    <property type="entry name" value="CABRIOLET.-RELATED"/>
    <property type="match status" value="1"/>
</dbReference>
<evidence type="ECO:0000259" key="2">
    <source>
        <dbReference type="SMART" id="SM00181"/>
    </source>
</evidence>
<gene>
    <name evidence="3" type="ORF">Rsub_11711</name>
</gene>
<evidence type="ECO:0000256" key="1">
    <source>
        <dbReference type="SAM" id="SignalP"/>
    </source>
</evidence>
<dbReference type="SMART" id="SM00181">
    <property type="entry name" value="EGF"/>
    <property type="match status" value="7"/>
</dbReference>
<sequence length="844" mass="89884">MAGPHARIPAAIALAATLAMLLASVHASDGGRELLAADACAASDSPTSSYAMTFAGEASAEPSSLCFRVWTDKPCNATDRCCLTGAKKPPKFRSMVLTPASSSCASKDMQKLMRWTVGDARPKKAVVDGATITVKLSKLPTTGGLVCVQLPVNSSIRCENLEELCGTSLTCKVQLLTRPFKKDADSPRGACCKNEQIAKTVCDKPDQFWPGPPFTTCVNCTSIHPSCVRCNATAGCTECSEPYPMVSDGSCRDPYLCAPSQFYDKAAGYCRPCTLIDPDCATCVEDPIPTCKTCQWGLIMQNGTCVAPQCAPDQYLNLTDGACGNCSELAPECISCSTTPPRVCKACTPGLYPDYQTRTICVDEYGCLPDQYWDDTVGWCEYCTNIDPDCATCDEDPAPHCKTCKGGLTVQNGTCVAPQCAPGQFLSNGTCRNCAELDPECVACTSTTVPQLCRTCAPGFKPQYPAKCERECPSNQYADVFNECKPCTDFHPLCEACSALGCNKCGGGLAPVNSTGCGNYTCPAGDYLTPEGCRGCQFVLTRYCTECFLDAKKGPRCTNCELPYTLQNGTCVPPIGGCTDYEYYDPSDRLCYPCSGLDPDCLTCTKADGCTQCTAKLPVNNGTCFPEQCAPDEYLNLNTSTCDNCSNRIPHCISCASAITKCKECEEGFVPGGSYGDICEPVIPECFIGFYLAANNTCQPCTDFDLNCIQCDLQRKCFLCRPGLVPDGKGGCGLPDCKPGEYPAPSGCVSCTNFDLQCTSCTITPSGLEVCLVCQPPYTLNTFGRCANCGPDEYAGLDGCVPCTDIDPNCSKCDIGASGFAECLKCAQPYTLDEFGRCVDTTAP</sequence>
<dbReference type="Gene3D" id="2.10.220.10">
    <property type="entry name" value="Hormone Receptor, Insulin-like Growth Factor Receptor 1, Chain A, domain 2"/>
    <property type="match status" value="3"/>
</dbReference>
<dbReference type="AlphaFoldDB" id="A0A2V0PH67"/>
<accession>A0A2V0PH67</accession>
<feature type="domain" description="EGF-like" evidence="2">
    <location>
        <begin position="802"/>
        <end position="839"/>
    </location>
</feature>
<dbReference type="InterPro" id="IPR000742">
    <property type="entry name" value="EGF"/>
</dbReference>
<feature type="signal peptide" evidence="1">
    <location>
        <begin position="1"/>
        <end position="27"/>
    </location>
</feature>
<dbReference type="Proteomes" id="UP000247498">
    <property type="component" value="Unassembled WGS sequence"/>
</dbReference>
<feature type="domain" description="EGF-like" evidence="2">
    <location>
        <begin position="272"/>
        <end position="306"/>
    </location>
</feature>
<dbReference type="SMART" id="SM00261">
    <property type="entry name" value="FU"/>
    <property type="match status" value="9"/>
</dbReference>
<feature type="domain" description="EGF-like" evidence="2">
    <location>
        <begin position="700"/>
        <end position="738"/>
    </location>
</feature>
<feature type="domain" description="EGF-like" evidence="2">
    <location>
        <begin position="750"/>
        <end position="787"/>
    </location>
</feature>
<dbReference type="InterPro" id="IPR052798">
    <property type="entry name" value="Giardia_VSA"/>
</dbReference>
<dbReference type="InterPro" id="IPR006212">
    <property type="entry name" value="Furin_repeat"/>
</dbReference>
<evidence type="ECO:0000313" key="4">
    <source>
        <dbReference type="Proteomes" id="UP000247498"/>
    </source>
</evidence>